<proteinExistence type="predicted"/>
<dbReference type="AlphaFoldDB" id="A0A0E9PMP8"/>
<protein>
    <submittedName>
        <fullName evidence="1">Uncharacterized protein</fullName>
    </submittedName>
</protein>
<name>A0A0E9PMP8_ANGAN</name>
<accession>A0A0E9PMP8</accession>
<reference evidence="1" key="2">
    <citation type="journal article" date="2015" name="Fish Shellfish Immunol.">
        <title>Early steps in the European eel (Anguilla anguilla)-Vibrio vulnificus interaction in the gills: Role of the RtxA13 toxin.</title>
        <authorList>
            <person name="Callol A."/>
            <person name="Pajuelo D."/>
            <person name="Ebbesson L."/>
            <person name="Teles M."/>
            <person name="MacKenzie S."/>
            <person name="Amaro C."/>
        </authorList>
    </citation>
    <scope>NUCLEOTIDE SEQUENCE</scope>
</reference>
<organism evidence="1">
    <name type="scientific">Anguilla anguilla</name>
    <name type="common">European freshwater eel</name>
    <name type="synonym">Muraena anguilla</name>
    <dbReference type="NCBI Taxonomy" id="7936"/>
    <lineage>
        <taxon>Eukaryota</taxon>
        <taxon>Metazoa</taxon>
        <taxon>Chordata</taxon>
        <taxon>Craniata</taxon>
        <taxon>Vertebrata</taxon>
        <taxon>Euteleostomi</taxon>
        <taxon>Actinopterygii</taxon>
        <taxon>Neopterygii</taxon>
        <taxon>Teleostei</taxon>
        <taxon>Anguilliformes</taxon>
        <taxon>Anguillidae</taxon>
        <taxon>Anguilla</taxon>
    </lineage>
</organism>
<dbReference type="EMBL" id="GBXM01103237">
    <property type="protein sequence ID" value="JAH05340.1"/>
    <property type="molecule type" value="Transcribed_RNA"/>
</dbReference>
<reference evidence="1" key="1">
    <citation type="submission" date="2014-11" db="EMBL/GenBank/DDBJ databases">
        <authorList>
            <person name="Amaro Gonzalez C."/>
        </authorList>
    </citation>
    <scope>NUCLEOTIDE SEQUENCE</scope>
</reference>
<evidence type="ECO:0000313" key="1">
    <source>
        <dbReference type="EMBL" id="JAH05340.1"/>
    </source>
</evidence>
<sequence length="28" mass="3394">MSSSRLRPCTYSFQRGSRRLHIKTYFQS</sequence>